<feature type="transmembrane region" description="Helical" evidence="6">
    <location>
        <begin position="213"/>
        <end position="235"/>
    </location>
</feature>
<reference evidence="8 9" key="1">
    <citation type="journal article" date="2016" name="Nat. Commun.">
        <title>Thousands of microbial genomes shed light on interconnected biogeochemical processes in an aquifer system.</title>
        <authorList>
            <person name="Anantharaman K."/>
            <person name="Brown C.T."/>
            <person name="Hug L.A."/>
            <person name="Sharon I."/>
            <person name="Castelle C.J."/>
            <person name="Probst A.J."/>
            <person name="Thomas B.C."/>
            <person name="Singh A."/>
            <person name="Wilkins M.J."/>
            <person name="Karaoz U."/>
            <person name="Brodie E.L."/>
            <person name="Williams K.H."/>
            <person name="Hubbard S.S."/>
            <person name="Banfield J.F."/>
        </authorList>
    </citation>
    <scope>NUCLEOTIDE SEQUENCE [LARGE SCALE GENOMIC DNA]</scope>
</reference>
<evidence type="ECO:0000256" key="3">
    <source>
        <dbReference type="ARBA" id="ARBA00022692"/>
    </source>
</evidence>
<gene>
    <name evidence="8" type="ORF">A3D03_06030</name>
</gene>
<evidence type="ECO:0000256" key="1">
    <source>
        <dbReference type="ARBA" id="ARBA00004651"/>
    </source>
</evidence>
<proteinExistence type="predicted"/>
<dbReference type="InterPro" id="IPR037185">
    <property type="entry name" value="EmrE-like"/>
</dbReference>
<feature type="transmembrane region" description="Helical" evidence="6">
    <location>
        <begin position="149"/>
        <end position="171"/>
    </location>
</feature>
<evidence type="ECO:0000256" key="4">
    <source>
        <dbReference type="ARBA" id="ARBA00022989"/>
    </source>
</evidence>
<dbReference type="GO" id="GO:0005886">
    <property type="term" value="C:plasma membrane"/>
    <property type="evidence" value="ECO:0007669"/>
    <property type="project" value="UniProtKB-SubCell"/>
</dbReference>
<evidence type="ECO:0000259" key="7">
    <source>
        <dbReference type="Pfam" id="PF00892"/>
    </source>
</evidence>
<feature type="transmembrane region" description="Helical" evidence="6">
    <location>
        <begin position="9"/>
        <end position="27"/>
    </location>
</feature>
<dbReference type="InterPro" id="IPR000620">
    <property type="entry name" value="EamA_dom"/>
</dbReference>
<dbReference type="SUPFAM" id="SSF103481">
    <property type="entry name" value="Multidrug resistance efflux transporter EmrE"/>
    <property type="match status" value="2"/>
</dbReference>
<keyword evidence="5 6" id="KW-0472">Membrane</keyword>
<dbReference type="AlphaFoldDB" id="A0A1F6A6V5"/>
<dbReference type="InterPro" id="IPR050638">
    <property type="entry name" value="AA-Vitamin_Transporters"/>
</dbReference>
<protein>
    <recommendedName>
        <fullName evidence="7">EamA domain-containing protein</fullName>
    </recommendedName>
</protein>
<feature type="transmembrane region" description="Helical" evidence="6">
    <location>
        <begin position="69"/>
        <end position="88"/>
    </location>
</feature>
<dbReference type="EMBL" id="MFJN01000048">
    <property type="protein sequence ID" value="OGG20376.1"/>
    <property type="molecule type" value="Genomic_DNA"/>
</dbReference>
<dbReference type="PANTHER" id="PTHR32322:SF18">
    <property type="entry name" value="S-ADENOSYLMETHIONINE_S-ADENOSYLHOMOCYSTEINE TRANSPORTER"/>
    <property type="match status" value="1"/>
</dbReference>
<comment type="caution">
    <text evidence="8">The sequence shown here is derived from an EMBL/GenBank/DDBJ whole genome shotgun (WGS) entry which is preliminary data.</text>
</comment>
<evidence type="ECO:0000256" key="2">
    <source>
        <dbReference type="ARBA" id="ARBA00022475"/>
    </source>
</evidence>
<feature type="transmembrane region" description="Helical" evidence="6">
    <location>
        <begin position="123"/>
        <end position="143"/>
    </location>
</feature>
<sequence>MFLKKHNQGILALIIANIIWGAASPIFKWSLQNITPFTLAYWRFAVAALLLFPFCWNHLNFAKKDLPKFILLALSGVFFNITFFFFGLKYAPSVNAPVISSSAPIFLYLFAIFILHEKAKLKILLGTLISFLGVFVIVIQPLLNGQGMQLILGNIFFLLATIGNVIQVIICKDLLKKYKPVTITFWSFIIGSIAFLPFYLYEVFKYDPLHHLNINGISGLVFGIFLSSLAAYFLYAWGMEKIKAQEVGLFTYIDPLIAGAIATPLLGEEITLVFLLGAILIFAGIYVAEGRLHYHPLHKLIK</sequence>
<comment type="subcellular location">
    <subcellularLocation>
        <location evidence="1">Cell membrane</location>
        <topology evidence="1">Multi-pass membrane protein</topology>
    </subcellularLocation>
</comment>
<keyword evidence="3 6" id="KW-0812">Transmembrane</keyword>
<feature type="transmembrane region" description="Helical" evidence="6">
    <location>
        <begin position="94"/>
        <end position="116"/>
    </location>
</feature>
<evidence type="ECO:0000313" key="9">
    <source>
        <dbReference type="Proteomes" id="UP000177092"/>
    </source>
</evidence>
<evidence type="ECO:0000256" key="6">
    <source>
        <dbReference type="SAM" id="Phobius"/>
    </source>
</evidence>
<dbReference type="STRING" id="1798384.A3D03_06030"/>
<dbReference type="PANTHER" id="PTHR32322">
    <property type="entry name" value="INNER MEMBRANE TRANSPORTER"/>
    <property type="match status" value="1"/>
</dbReference>
<evidence type="ECO:0000313" key="8">
    <source>
        <dbReference type="EMBL" id="OGG20376.1"/>
    </source>
</evidence>
<name>A0A1F6A6V5_9BACT</name>
<keyword evidence="4 6" id="KW-1133">Transmembrane helix</keyword>
<dbReference type="Proteomes" id="UP000177092">
    <property type="component" value="Unassembled WGS sequence"/>
</dbReference>
<organism evidence="8 9">
    <name type="scientific">Candidatus Gottesmanbacteria bacterium RIFCSPHIGHO2_02_FULL_40_13</name>
    <dbReference type="NCBI Taxonomy" id="1798384"/>
    <lineage>
        <taxon>Bacteria</taxon>
        <taxon>Candidatus Gottesmaniibacteriota</taxon>
    </lineage>
</organism>
<accession>A0A1F6A6V5</accession>
<feature type="transmembrane region" description="Helical" evidence="6">
    <location>
        <begin position="272"/>
        <end position="292"/>
    </location>
</feature>
<keyword evidence="2" id="KW-1003">Cell membrane</keyword>
<feature type="domain" description="EamA" evidence="7">
    <location>
        <begin position="9"/>
        <end position="138"/>
    </location>
</feature>
<evidence type="ECO:0000256" key="5">
    <source>
        <dbReference type="ARBA" id="ARBA00023136"/>
    </source>
</evidence>
<feature type="domain" description="EamA" evidence="7">
    <location>
        <begin position="152"/>
        <end position="287"/>
    </location>
</feature>
<feature type="transmembrane region" description="Helical" evidence="6">
    <location>
        <begin position="39"/>
        <end position="57"/>
    </location>
</feature>
<feature type="transmembrane region" description="Helical" evidence="6">
    <location>
        <begin position="247"/>
        <end position="266"/>
    </location>
</feature>
<dbReference type="Pfam" id="PF00892">
    <property type="entry name" value="EamA"/>
    <property type="match status" value="2"/>
</dbReference>
<feature type="transmembrane region" description="Helical" evidence="6">
    <location>
        <begin position="183"/>
        <end position="201"/>
    </location>
</feature>